<evidence type="ECO:0000313" key="3">
    <source>
        <dbReference type="EMBL" id="MDP9829872.1"/>
    </source>
</evidence>
<evidence type="ECO:0000313" key="4">
    <source>
        <dbReference type="Proteomes" id="UP001235712"/>
    </source>
</evidence>
<gene>
    <name evidence="3" type="ORF">J2S57_005621</name>
</gene>
<dbReference type="EMBL" id="JAUSQZ010000001">
    <property type="protein sequence ID" value="MDP9829872.1"/>
    <property type="molecule type" value="Genomic_DNA"/>
</dbReference>
<dbReference type="Gene3D" id="2.40.10.220">
    <property type="entry name" value="predicted glycosyltransferase like domains"/>
    <property type="match status" value="1"/>
</dbReference>
<name>A0ABT9PAZ6_9ACTN</name>
<organism evidence="3 4">
    <name type="scientific">Kineosporia succinea</name>
    <dbReference type="NCBI Taxonomy" id="84632"/>
    <lineage>
        <taxon>Bacteria</taxon>
        <taxon>Bacillati</taxon>
        <taxon>Actinomycetota</taxon>
        <taxon>Actinomycetes</taxon>
        <taxon>Kineosporiales</taxon>
        <taxon>Kineosporiaceae</taxon>
        <taxon>Kineosporia</taxon>
    </lineage>
</organism>
<dbReference type="RefSeq" id="WP_307248504.1">
    <property type="nucleotide sequence ID" value="NZ_JAUSQZ010000001.1"/>
</dbReference>
<comment type="caution">
    <text evidence="3">The sequence shown here is derived from an EMBL/GenBank/DDBJ whole genome shotgun (WGS) entry which is preliminary data.</text>
</comment>
<feature type="domain" description="PilZ" evidence="2">
    <location>
        <begin position="29"/>
        <end position="126"/>
    </location>
</feature>
<dbReference type="Proteomes" id="UP001235712">
    <property type="component" value="Unassembled WGS sequence"/>
</dbReference>
<dbReference type="Pfam" id="PF07238">
    <property type="entry name" value="PilZ"/>
    <property type="match status" value="1"/>
</dbReference>
<protein>
    <recommendedName>
        <fullName evidence="2">PilZ domain-containing protein</fullName>
    </recommendedName>
</protein>
<feature type="region of interest" description="Disordered" evidence="1">
    <location>
        <begin position="1"/>
        <end position="30"/>
    </location>
</feature>
<proteinExistence type="predicted"/>
<evidence type="ECO:0000259" key="2">
    <source>
        <dbReference type="Pfam" id="PF07238"/>
    </source>
</evidence>
<dbReference type="InterPro" id="IPR009875">
    <property type="entry name" value="PilZ_domain"/>
</dbReference>
<keyword evidence="4" id="KW-1185">Reference proteome</keyword>
<accession>A0ABT9PAZ6</accession>
<sequence>MKFVPWPRKNEKKTAGRQQPGDDAGTQRQRRRFVREMVRVPIVVLDVNGVRLATGATIEVSEGGIRAHVNQVLPEAERVRVEMQLPTQGPITVGGTIRRAPGHSRPVVIQFDRNHAHQDALRQLVFAAQRANARR</sequence>
<reference evidence="3 4" key="1">
    <citation type="submission" date="2023-07" db="EMBL/GenBank/DDBJ databases">
        <title>Sequencing the genomes of 1000 actinobacteria strains.</title>
        <authorList>
            <person name="Klenk H.-P."/>
        </authorList>
    </citation>
    <scope>NUCLEOTIDE SEQUENCE [LARGE SCALE GENOMIC DNA]</scope>
    <source>
        <strain evidence="3 4">DSM 44388</strain>
    </source>
</reference>
<evidence type="ECO:0000256" key="1">
    <source>
        <dbReference type="SAM" id="MobiDB-lite"/>
    </source>
</evidence>